<protein>
    <recommendedName>
        <fullName evidence="4">Cbb3-type cytochrome oxidase assembly protein CcoS</fullName>
    </recommendedName>
</protein>
<evidence type="ECO:0000256" key="1">
    <source>
        <dbReference type="SAM" id="Phobius"/>
    </source>
</evidence>
<organism evidence="2 3">
    <name type="scientific">Desulfosarcina widdelii</name>
    <dbReference type="NCBI Taxonomy" id="947919"/>
    <lineage>
        <taxon>Bacteria</taxon>
        <taxon>Pseudomonadati</taxon>
        <taxon>Thermodesulfobacteriota</taxon>
        <taxon>Desulfobacteria</taxon>
        <taxon>Desulfobacterales</taxon>
        <taxon>Desulfosarcinaceae</taxon>
        <taxon>Desulfosarcina</taxon>
    </lineage>
</organism>
<evidence type="ECO:0000313" key="3">
    <source>
        <dbReference type="Proteomes" id="UP000427769"/>
    </source>
</evidence>
<accession>A0A5K7Z919</accession>
<keyword evidence="1" id="KW-1133">Transmembrane helix</keyword>
<reference evidence="2 3" key="1">
    <citation type="submission" date="2019-11" db="EMBL/GenBank/DDBJ databases">
        <title>Comparative genomics of hydrocarbon-degrading Desulfosarcina strains.</title>
        <authorList>
            <person name="Watanabe M."/>
            <person name="Kojima H."/>
            <person name="Fukui M."/>
        </authorList>
    </citation>
    <scope>NUCLEOTIDE SEQUENCE [LARGE SCALE GENOMIC DNA]</scope>
    <source>
        <strain evidence="2 3">PP31</strain>
    </source>
</reference>
<gene>
    <name evidence="2" type="ORF">DSCW_46870</name>
</gene>
<keyword evidence="3" id="KW-1185">Reference proteome</keyword>
<dbReference type="KEGG" id="dwd:DSCW_46870"/>
<evidence type="ECO:0000313" key="2">
    <source>
        <dbReference type="EMBL" id="BBO77270.1"/>
    </source>
</evidence>
<sequence>MYYPYFIAYIAIGIILSLVVFYWAFKTGQFSEQQRARFLPLRDNEDQPPVKTTRIHRLEIYGLFLLAVGGLSATAAVLAYALYFSK</sequence>
<keyword evidence="1" id="KW-0472">Membrane</keyword>
<feature type="transmembrane region" description="Helical" evidence="1">
    <location>
        <begin position="6"/>
        <end position="25"/>
    </location>
</feature>
<name>A0A5K7Z919_9BACT</name>
<dbReference type="Proteomes" id="UP000427769">
    <property type="component" value="Chromosome"/>
</dbReference>
<dbReference type="AlphaFoldDB" id="A0A5K7Z919"/>
<feature type="transmembrane region" description="Helical" evidence="1">
    <location>
        <begin position="60"/>
        <end position="83"/>
    </location>
</feature>
<dbReference type="EMBL" id="AP021875">
    <property type="protein sequence ID" value="BBO77270.1"/>
    <property type="molecule type" value="Genomic_DNA"/>
</dbReference>
<evidence type="ECO:0008006" key="4">
    <source>
        <dbReference type="Google" id="ProtNLM"/>
    </source>
</evidence>
<dbReference type="RefSeq" id="WP_155306034.1">
    <property type="nucleotide sequence ID" value="NZ_AP021875.1"/>
</dbReference>
<proteinExistence type="predicted"/>
<keyword evidence="1" id="KW-0812">Transmembrane</keyword>
<dbReference type="OrthoDB" id="5421811at2"/>